<evidence type="ECO:0000313" key="3">
    <source>
        <dbReference type="Proteomes" id="UP001642409"/>
    </source>
</evidence>
<accession>A0AA86UUX7</accession>
<gene>
    <name evidence="2" type="ORF">HINF_LOCUS29754</name>
    <name evidence="1" type="ORF">HINF_LOCUS60375</name>
</gene>
<organism evidence="1">
    <name type="scientific">Hexamita inflata</name>
    <dbReference type="NCBI Taxonomy" id="28002"/>
    <lineage>
        <taxon>Eukaryota</taxon>
        <taxon>Metamonada</taxon>
        <taxon>Diplomonadida</taxon>
        <taxon>Hexamitidae</taxon>
        <taxon>Hexamitinae</taxon>
        <taxon>Hexamita</taxon>
    </lineage>
</organism>
<evidence type="ECO:0000313" key="2">
    <source>
        <dbReference type="EMBL" id="CAL6024721.1"/>
    </source>
</evidence>
<protein>
    <submittedName>
        <fullName evidence="2">Hypothetical_protein</fullName>
    </submittedName>
</protein>
<dbReference type="EMBL" id="CAXDID020000096">
    <property type="protein sequence ID" value="CAL6024721.1"/>
    <property type="molecule type" value="Genomic_DNA"/>
</dbReference>
<proteinExistence type="predicted"/>
<keyword evidence="3" id="KW-1185">Reference proteome</keyword>
<sequence>MRTALYSILILTNDEKQVTAEITFKTLDRLKEPVKDEPLGSARYKSLLAQERTVFQHTRIIAIFWIEPDLSQLYTRFLLIRSLSQFYCKLVLISLSVAIGTYC</sequence>
<reference evidence="2 3" key="2">
    <citation type="submission" date="2024-07" db="EMBL/GenBank/DDBJ databases">
        <authorList>
            <person name="Akdeniz Z."/>
        </authorList>
    </citation>
    <scope>NUCLEOTIDE SEQUENCE [LARGE SCALE GENOMIC DNA]</scope>
</reference>
<dbReference type="AlphaFoldDB" id="A0AA86UUX7"/>
<evidence type="ECO:0000313" key="1">
    <source>
        <dbReference type="EMBL" id="CAI9972730.1"/>
    </source>
</evidence>
<name>A0AA86UUX7_9EUKA</name>
<dbReference type="Proteomes" id="UP001642409">
    <property type="component" value="Unassembled WGS sequence"/>
</dbReference>
<dbReference type="EMBL" id="CATOUU010001114">
    <property type="protein sequence ID" value="CAI9972730.1"/>
    <property type="molecule type" value="Genomic_DNA"/>
</dbReference>
<comment type="caution">
    <text evidence="1">The sequence shown here is derived from an EMBL/GenBank/DDBJ whole genome shotgun (WGS) entry which is preliminary data.</text>
</comment>
<reference evidence="1" key="1">
    <citation type="submission" date="2023-06" db="EMBL/GenBank/DDBJ databases">
        <authorList>
            <person name="Kurt Z."/>
        </authorList>
    </citation>
    <scope>NUCLEOTIDE SEQUENCE</scope>
</reference>